<evidence type="ECO:0000256" key="1">
    <source>
        <dbReference type="ARBA" id="ARBA00007118"/>
    </source>
</evidence>
<dbReference type="InterPro" id="IPR029479">
    <property type="entry name" value="Nitroreductase"/>
</dbReference>
<name>A0ABT1EIA1_9FIRM</name>
<evidence type="ECO:0000313" key="5">
    <source>
        <dbReference type="Proteomes" id="UP001523565"/>
    </source>
</evidence>
<dbReference type="RefSeq" id="WP_262069107.1">
    <property type="nucleotide sequence ID" value="NZ_JAMXOC010000010.1"/>
</dbReference>
<evidence type="ECO:0000256" key="2">
    <source>
        <dbReference type="ARBA" id="ARBA00023002"/>
    </source>
</evidence>
<dbReference type="Proteomes" id="UP001523565">
    <property type="component" value="Unassembled WGS sequence"/>
</dbReference>
<proteinExistence type="inferred from homology"/>
<gene>
    <name evidence="4" type="ORF">NK118_08180</name>
</gene>
<dbReference type="PANTHER" id="PTHR43673">
    <property type="entry name" value="NAD(P)H NITROREDUCTASE YDGI-RELATED"/>
    <property type="match status" value="1"/>
</dbReference>
<dbReference type="Pfam" id="PF00881">
    <property type="entry name" value="Nitroreductase"/>
    <property type="match status" value="1"/>
</dbReference>
<organism evidence="4 5">
    <name type="scientific">Ohessyouella blattaphilus</name>
    <dbReference type="NCBI Taxonomy" id="2949333"/>
    <lineage>
        <taxon>Bacteria</taxon>
        <taxon>Bacillati</taxon>
        <taxon>Bacillota</taxon>
        <taxon>Clostridia</taxon>
        <taxon>Lachnospirales</taxon>
        <taxon>Lachnospiraceae</taxon>
        <taxon>Ohessyouella</taxon>
    </lineage>
</organism>
<reference evidence="4 5" key="1">
    <citation type="journal article" date="2022" name="Genome Biol. Evol.">
        <title>Host diet, physiology and behaviors set the stage for Lachnospiraceae cladogenesis.</title>
        <authorList>
            <person name="Vera-Ponce De Leon A."/>
            <person name="Schneider M."/>
            <person name="Jahnes B.C."/>
            <person name="Sadowski V."/>
            <person name="Camuy-Velez L.A."/>
            <person name="Duan J."/>
            <person name="Sabree Z.L."/>
        </authorList>
    </citation>
    <scope>NUCLEOTIDE SEQUENCE [LARGE SCALE GENOMIC DNA]</scope>
    <source>
        <strain evidence="4 5">PAL227</strain>
    </source>
</reference>
<sequence length="183" mass="20963">MMLEVIKNRRSVRKYQQGKPVEEEKLQEVLKAGALAPSGFNKQPWHFIVVTDPEMKKGLAFVDHEQYWLEEAPYLIVCVADPTIWVGGEKIYVNEESPLLGLKKVIRDTAIATTHMMLEAENQGLATCWTGWYQQLDVRPLLDIPEDQYVVGILALGYGAETPEAKPRKSLEEVVMYEKWDKE</sequence>
<keyword evidence="2" id="KW-0560">Oxidoreductase</keyword>
<evidence type="ECO:0000313" key="4">
    <source>
        <dbReference type="EMBL" id="MCP1110226.1"/>
    </source>
</evidence>
<keyword evidence="5" id="KW-1185">Reference proteome</keyword>
<protein>
    <submittedName>
        <fullName evidence="4">Nitroreductase family protein</fullName>
    </submittedName>
</protein>
<dbReference type="Gene3D" id="3.40.109.10">
    <property type="entry name" value="NADH Oxidase"/>
    <property type="match status" value="1"/>
</dbReference>
<dbReference type="SUPFAM" id="SSF55469">
    <property type="entry name" value="FMN-dependent nitroreductase-like"/>
    <property type="match status" value="1"/>
</dbReference>
<dbReference type="PANTHER" id="PTHR43673:SF10">
    <property type="entry name" value="NADH DEHYDROGENASE_NAD(P)H NITROREDUCTASE XCC3605-RELATED"/>
    <property type="match status" value="1"/>
</dbReference>
<accession>A0ABT1EIA1</accession>
<comment type="similarity">
    <text evidence="1">Belongs to the nitroreductase family.</text>
</comment>
<evidence type="ECO:0000259" key="3">
    <source>
        <dbReference type="Pfam" id="PF00881"/>
    </source>
</evidence>
<comment type="caution">
    <text evidence="4">The sequence shown here is derived from an EMBL/GenBank/DDBJ whole genome shotgun (WGS) entry which is preliminary data.</text>
</comment>
<dbReference type="InterPro" id="IPR000415">
    <property type="entry name" value="Nitroreductase-like"/>
</dbReference>
<dbReference type="EMBL" id="JAMZFV010000010">
    <property type="protein sequence ID" value="MCP1110226.1"/>
    <property type="molecule type" value="Genomic_DNA"/>
</dbReference>
<feature type="domain" description="Nitroreductase" evidence="3">
    <location>
        <begin position="6"/>
        <end position="158"/>
    </location>
</feature>